<dbReference type="GO" id="GO:0016791">
    <property type="term" value="F:phosphatase activity"/>
    <property type="evidence" value="ECO:0007669"/>
    <property type="project" value="TreeGrafter"/>
</dbReference>
<dbReference type="GO" id="GO:0005737">
    <property type="term" value="C:cytoplasm"/>
    <property type="evidence" value="ECO:0007669"/>
    <property type="project" value="TreeGrafter"/>
</dbReference>
<accession>A0A3B0VSE4</accession>
<protein>
    <recommendedName>
        <fullName evidence="1">Calcineurin-like phosphoesterase domain-containing protein</fullName>
    </recommendedName>
</protein>
<dbReference type="PANTHER" id="PTHR42850:SF2">
    <property type="entry name" value="BLL5683 PROTEIN"/>
    <property type="match status" value="1"/>
</dbReference>
<proteinExistence type="predicted"/>
<dbReference type="PIRSF" id="PIRSF000883">
    <property type="entry name" value="Pesterase_MJ0912"/>
    <property type="match status" value="1"/>
</dbReference>
<dbReference type="InterPro" id="IPR050126">
    <property type="entry name" value="Ap4A_hydrolase"/>
</dbReference>
<feature type="domain" description="Calcineurin-like phosphoesterase" evidence="1">
    <location>
        <begin position="1"/>
        <end position="217"/>
    </location>
</feature>
<evidence type="ECO:0000259" key="1">
    <source>
        <dbReference type="Pfam" id="PF12850"/>
    </source>
</evidence>
<dbReference type="CDD" id="cd00838">
    <property type="entry name" value="MPP_superfamily"/>
    <property type="match status" value="1"/>
</dbReference>
<dbReference type="AlphaFoldDB" id="A0A3B0VSE4"/>
<dbReference type="InterPro" id="IPR011152">
    <property type="entry name" value="Pesterase_MJ0912"/>
</dbReference>
<evidence type="ECO:0000313" key="2">
    <source>
        <dbReference type="EMBL" id="VAW43330.1"/>
    </source>
</evidence>
<gene>
    <name evidence="2" type="ORF">MNBD_CHLOROFLEXI01-1300</name>
</gene>
<sequence>MRIAVYSDVHGNLTALQAVLADIKKQAPDLIAFAGDLCMVGARPKACLELAKAETDIFIYGNTDEYIYTPQHVPQDASETQRQRLGMFNELANWTNGQLGKQNVDWLKRLPFSHRISPTAVSSDDLLVVHANPQDVTRGITPTAEFQQEVLGKVRWPQSDEDLRTLLENVTAGIIAYGHFHIPNVRQWGNITLANISSVNLPSDGDNRAKYGLLTWDKATGWTVEKRLVAYNLRQERELISFIKPPSWQWLLEQMPKV</sequence>
<dbReference type="PANTHER" id="PTHR42850">
    <property type="entry name" value="METALLOPHOSPHOESTERASE"/>
    <property type="match status" value="1"/>
</dbReference>
<dbReference type="Gene3D" id="3.60.21.10">
    <property type="match status" value="1"/>
</dbReference>
<name>A0A3B0VSE4_9ZZZZ</name>
<dbReference type="EMBL" id="UOEU01001065">
    <property type="protein sequence ID" value="VAW43330.1"/>
    <property type="molecule type" value="Genomic_DNA"/>
</dbReference>
<reference evidence="2" key="1">
    <citation type="submission" date="2018-06" db="EMBL/GenBank/DDBJ databases">
        <authorList>
            <person name="Zhirakovskaya E."/>
        </authorList>
    </citation>
    <scope>NUCLEOTIDE SEQUENCE</scope>
</reference>
<dbReference type="SUPFAM" id="SSF56300">
    <property type="entry name" value="Metallo-dependent phosphatases"/>
    <property type="match status" value="1"/>
</dbReference>
<dbReference type="Pfam" id="PF12850">
    <property type="entry name" value="Metallophos_2"/>
    <property type="match status" value="1"/>
</dbReference>
<dbReference type="InterPro" id="IPR029052">
    <property type="entry name" value="Metallo-depent_PP-like"/>
</dbReference>
<organism evidence="2">
    <name type="scientific">hydrothermal vent metagenome</name>
    <dbReference type="NCBI Taxonomy" id="652676"/>
    <lineage>
        <taxon>unclassified sequences</taxon>
        <taxon>metagenomes</taxon>
        <taxon>ecological metagenomes</taxon>
    </lineage>
</organism>
<dbReference type="InterPro" id="IPR024654">
    <property type="entry name" value="Calcineurin-like_PHP_lpxH"/>
</dbReference>